<dbReference type="EMBL" id="BPWL01000010">
    <property type="protein sequence ID" value="GJJ14579.1"/>
    <property type="molecule type" value="Genomic_DNA"/>
</dbReference>
<proteinExistence type="inferred from homology"/>
<dbReference type="Proteomes" id="UP001050691">
    <property type="component" value="Unassembled WGS sequence"/>
</dbReference>
<feature type="domain" description="Pyruvate carboxyltransferase" evidence="7">
    <location>
        <begin position="573"/>
        <end position="851"/>
    </location>
</feature>
<evidence type="ECO:0000256" key="4">
    <source>
        <dbReference type="ARBA" id="ARBA00022723"/>
    </source>
</evidence>
<dbReference type="PANTHER" id="PTHR42738">
    <property type="entry name" value="HYDROXYMETHYLGLUTARYL-COA LYASE"/>
    <property type="match status" value="1"/>
</dbReference>
<name>A0AAV5AIW9_9AGAM</name>
<comment type="pathway">
    <text evidence="1">Metabolic intermediate metabolism; (S)-3-hydroxy-3-methylglutaryl-CoA degradation; acetoacetate from (S)-3-hydroxy-3-methylglutaryl-CoA: step 1/1.</text>
</comment>
<keyword evidence="9" id="KW-1185">Reference proteome</keyword>
<dbReference type="Pfam" id="PF00682">
    <property type="entry name" value="HMGL-like"/>
    <property type="match status" value="1"/>
</dbReference>
<dbReference type="InterPro" id="IPR013785">
    <property type="entry name" value="Aldolase_TIM"/>
</dbReference>
<dbReference type="Gene3D" id="3.20.20.70">
    <property type="entry name" value="Aldolase class I"/>
    <property type="match status" value="1"/>
</dbReference>
<dbReference type="PROSITE" id="PS50991">
    <property type="entry name" value="PYR_CT"/>
    <property type="match status" value="1"/>
</dbReference>
<dbReference type="InterPro" id="IPR000891">
    <property type="entry name" value="PYR_CT"/>
</dbReference>
<keyword evidence="4" id="KW-0479">Metal-binding</keyword>
<dbReference type="GO" id="GO:0046951">
    <property type="term" value="P:ketone body biosynthetic process"/>
    <property type="evidence" value="ECO:0007669"/>
    <property type="project" value="TreeGrafter"/>
</dbReference>
<evidence type="ECO:0000256" key="6">
    <source>
        <dbReference type="ARBA" id="ARBA00049877"/>
    </source>
</evidence>
<gene>
    <name evidence="8" type="ORF">Clacol_008845</name>
</gene>
<dbReference type="GO" id="GO:0004419">
    <property type="term" value="F:hydroxymethylglutaryl-CoA lyase activity"/>
    <property type="evidence" value="ECO:0007669"/>
    <property type="project" value="UniProtKB-EC"/>
</dbReference>
<evidence type="ECO:0000313" key="9">
    <source>
        <dbReference type="Proteomes" id="UP001050691"/>
    </source>
</evidence>
<dbReference type="CDD" id="cd07938">
    <property type="entry name" value="DRE_TIM_HMGL"/>
    <property type="match status" value="1"/>
</dbReference>
<dbReference type="SUPFAM" id="SSF51569">
    <property type="entry name" value="Aldolase"/>
    <property type="match status" value="1"/>
</dbReference>
<evidence type="ECO:0000256" key="3">
    <source>
        <dbReference type="ARBA" id="ARBA00012910"/>
    </source>
</evidence>
<evidence type="ECO:0000313" key="8">
    <source>
        <dbReference type="EMBL" id="GJJ14579.1"/>
    </source>
</evidence>
<dbReference type="GO" id="GO:0046872">
    <property type="term" value="F:metal ion binding"/>
    <property type="evidence" value="ECO:0007669"/>
    <property type="project" value="UniProtKB-KW"/>
</dbReference>
<evidence type="ECO:0000259" key="7">
    <source>
        <dbReference type="PROSITE" id="PS50991"/>
    </source>
</evidence>
<evidence type="ECO:0000256" key="5">
    <source>
        <dbReference type="ARBA" id="ARBA00023239"/>
    </source>
</evidence>
<sequence length="891" mass="98132">MKRRLQMRTKTLQKHNWNVEQAATALLDNTPEAIDLRGSSANTSRLNVNSHTGSGVLNASNPPPARPNSVIDLTIDEEEEFATAQAASLNTQQTVYGPANMDTSNWALVPSNAPPILTQEERALNEALEASLSTSFVAGQDLYEEPPDFTERVRKTGFPLALRSNDSTLIHVPVVLQCLLAVPKIQERLRAYDPENTAHSERYSYVIQLYDDLILTSASELATELQRISAVLSLSARAYIPVNSVLDSSSMPFQVSNNHQPLAGSIREYFQFLATYLEKVPCNVSTLDCNGLLEFQGGTELEAEKDSDGYYIEINVPTPYGNDLMSCLAHCFAKTEVFLSRLAECFGFVICREGSSPLKYPSRMYMDRFLRENLDLANKLMQHQEGIHHQIQKLQVDRQKLANWQNQDTLKALRSTLYYFESLVNDNDDANRRAGDEHVKLKLRTIVNETQANIEYLDTRIKDLTTETENLFNNADLQNHPVSEDIVLNDQSGLHLGGGPLLLLYAKVSDVNPTLAQNYPREILDAINTDNEMFVSNPSEAPSQYETPTETPTGCLPDNITLTRRYATQPNFVRIVEVGPRDGLQNEKATIPVQTKTELIERLGKAGLRIIEAGSFVSPKWVPQMTGTSEVLLGVTQVPSVRYPVLIPNMRGLDILLKLLHNSPRVPPLTNEIAIFTAASESFCKANTNKSIEESLNTLAKVTESALSAGLLVRGYISVVDTCPFEGNVDPAKVKDIARYLRQMGCYEISLGDTVGTAVPLTVNRLLDEVTKSIDISQLAGHFHDTFGMGVANVITAVNAGVRVIDSSASVAGLGGCPYSPGATGNVATEDVNHALISAGYETGIDTELLANTGAWISQQLNRSNESRAGRAYLAKLEREGQKRINDEKGK</sequence>
<dbReference type="GO" id="GO:0006552">
    <property type="term" value="P:L-leucine catabolic process"/>
    <property type="evidence" value="ECO:0007669"/>
    <property type="project" value="TreeGrafter"/>
</dbReference>
<comment type="catalytic activity">
    <reaction evidence="6">
        <text>(3S)-3-hydroxy-3-methylglutaryl-CoA = acetoacetate + acetyl-CoA</text>
        <dbReference type="Rhea" id="RHEA:24404"/>
        <dbReference type="ChEBI" id="CHEBI:13705"/>
        <dbReference type="ChEBI" id="CHEBI:43074"/>
        <dbReference type="ChEBI" id="CHEBI:57288"/>
        <dbReference type="EC" id="4.1.3.4"/>
    </reaction>
</comment>
<dbReference type="EC" id="4.1.3.4" evidence="3"/>
<accession>A0AAV5AIW9</accession>
<dbReference type="InterPro" id="IPR000138">
    <property type="entry name" value="HMG_CoA_lyase_AS"/>
</dbReference>
<organism evidence="8 9">
    <name type="scientific">Clathrus columnatus</name>
    <dbReference type="NCBI Taxonomy" id="1419009"/>
    <lineage>
        <taxon>Eukaryota</taxon>
        <taxon>Fungi</taxon>
        <taxon>Dikarya</taxon>
        <taxon>Basidiomycota</taxon>
        <taxon>Agaricomycotina</taxon>
        <taxon>Agaricomycetes</taxon>
        <taxon>Phallomycetidae</taxon>
        <taxon>Phallales</taxon>
        <taxon>Clathraceae</taxon>
        <taxon>Clathrus</taxon>
    </lineage>
</organism>
<reference evidence="8" key="1">
    <citation type="submission" date="2021-10" db="EMBL/GenBank/DDBJ databases">
        <title>De novo Genome Assembly of Clathrus columnatus (Basidiomycota, Fungi) Using Illumina and Nanopore Sequence Data.</title>
        <authorList>
            <person name="Ogiso-Tanaka E."/>
            <person name="Itagaki H."/>
            <person name="Hosoya T."/>
            <person name="Hosaka K."/>
        </authorList>
    </citation>
    <scope>NUCLEOTIDE SEQUENCE</scope>
    <source>
        <strain evidence="8">MO-923</strain>
    </source>
</reference>
<dbReference type="InterPro" id="IPR043594">
    <property type="entry name" value="HMGL"/>
</dbReference>
<evidence type="ECO:0000256" key="1">
    <source>
        <dbReference type="ARBA" id="ARBA00005143"/>
    </source>
</evidence>
<dbReference type="PANTHER" id="PTHR42738:SF7">
    <property type="entry name" value="HYDROXYMETHYLGLUTARYL-COA LYASE"/>
    <property type="match status" value="1"/>
</dbReference>
<keyword evidence="5" id="KW-0456">Lyase</keyword>
<comment type="caution">
    <text evidence="8">The sequence shown here is derived from an EMBL/GenBank/DDBJ whole genome shotgun (WGS) entry which is preliminary data.</text>
</comment>
<dbReference type="AlphaFoldDB" id="A0AAV5AIW9"/>
<dbReference type="NCBIfam" id="NF004283">
    <property type="entry name" value="PRK05692.1"/>
    <property type="match status" value="1"/>
</dbReference>
<dbReference type="PROSITE" id="PS01062">
    <property type="entry name" value="HMG_COA_LYASE"/>
    <property type="match status" value="1"/>
</dbReference>
<evidence type="ECO:0000256" key="2">
    <source>
        <dbReference type="ARBA" id="ARBA00009405"/>
    </source>
</evidence>
<protein>
    <recommendedName>
        <fullName evidence="3">hydroxymethylglutaryl-CoA lyase</fullName>
        <ecNumber evidence="3">4.1.3.4</ecNumber>
    </recommendedName>
</protein>
<comment type="similarity">
    <text evidence="2">Belongs to the HMG-CoA lyase family.</text>
</comment>
<dbReference type="FunFam" id="3.20.20.70:FF:000201">
    <property type="entry name" value="Hydroxymethylglutaryl-CoA lyase"/>
    <property type="match status" value="1"/>
</dbReference>